<name>A0A1G9VCA4_9BACI</name>
<dbReference type="RefSeq" id="WP_074600285.1">
    <property type="nucleotide sequence ID" value="NZ_FNHF01000004.1"/>
</dbReference>
<dbReference type="InterPro" id="IPR016181">
    <property type="entry name" value="Acyl_CoA_acyltransferase"/>
</dbReference>
<feature type="domain" description="N-acetyltransferase" evidence="1">
    <location>
        <begin position="10"/>
        <end position="168"/>
    </location>
</feature>
<sequence>MAVVTETKRLRLRLMKWDDHADIMKIFSDPVAMRYYPSMKNDEEGNFWINWTLDNYRKFGVGLWVVEDLATGEFLGMCGLVPQKVDGNVQMEIGYLFVRKHWGKGYATEAALACKEYGFNHLKCDKLISLIDPDNQPSIKVARRIGMEYIKNITKWNKTIAIYHVENR</sequence>
<dbReference type="InterPro" id="IPR051531">
    <property type="entry name" value="N-acetyltransferase"/>
</dbReference>
<dbReference type="AlphaFoldDB" id="A0A1G9VCA4"/>
<dbReference type="PROSITE" id="PS51186">
    <property type="entry name" value="GNAT"/>
    <property type="match status" value="1"/>
</dbReference>
<dbReference type="Pfam" id="PF13302">
    <property type="entry name" value="Acetyltransf_3"/>
    <property type="match status" value="1"/>
</dbReference>
<dbReference type="STRING" id="482461.SAMN05216244_3223"/>
<evidence type="ECO:0000259" key="1">
    <source>
        <dbReference type="PROSITE" id="PS51186"/>
    </source>
</evidence>
<keyword evidence="2" id="KW-0808">Transferase</keyword>
<proteinExistence type="predicted"/>
<organism evidence="2 3">
    <name type="scientific">Sediminibacillus halophilus</name>
    <dbReference type="NCBI Taxonomy" id="482461"/>
    <lineage>
        <taxon>Bacteria</taxon>
        <taxon>Bacillati</taxon>
        <taxon>Bacillota</taxon>
        <taxon>Bacilli</taxon>
        <taxon>Bacillales</taxon>
        <taxon>Bacillaceae</taxon>
        <taxon>Sediminibacillus</taxon>
    </lineage>
</organism>
<protein>
    <submittedName>
        <fullName evidence="2">Protein N-acetyltransferase, RimJ/RimL family</fullName>
    </submittedName>
</protein>
<evidence type="ECO:0000313" key="3">
    <source>
        <dbReference type="Proteomes" id="UP000182347"/>
    </source>
</evidence>
<reference evidence="3" key="1">
    <citation type="submission" date="2016-10" db="EMBL/GenBank/DDBJ databases">
        <authorList>
            <person name="Varghese N."/>
            <person name="Submissions S."/>
        </authorList>
    </citation>
    <scope>NUCLEOTIDE SEQUENCE [LARGE SCALE GENOMIC DNA]</scope>
    <source>
        <strain evidence="3">CGMCC 1.6199</strain>
    </source>
</reference>
<dbReference type="PANTHER" id="PTHR43792:SF1">
    <property type="entry name" value="N-ACETYLTRANSFERASE DOMAIN-CONTAINING PROTEIN"/>
    <property type="match status" value="1"/>
</dbReference>
<dbReference type="PANTHER" id="PTHR43792">
    <property type="entry name" value="GNAT FAMILY, PUTATIVE (AFU_ORTHOLOGUE AFUA_3G00765)-RELATED-RELATED"/>
    <property type="match status" value="1"/>
</dbReference>
<dbReference type="EMBL" id="FNHF01000004">
    <property type="protein sequence ID" value="SDM69703.1"/>
    <property type="molecule type" value="Genomic_DNA"/>
</dbReference>
<dbReference type="InterPro" id="IPR000182">
    <property type="entry name" value="GNAT_dom"/>
</dbReference>
<dbReference type="OrthoDB" id="9798081at2"/>
<dbReference type="Proteomes" id="UP000182347">
    <property type="component" value="Unassembled WGS sequence"/>
</dbReference>
<keyword evidence="3" id="KW-1185">Reference proteome</keyword>
<dbReference type="GO" id="GO:0016747">
    <property type="term" value="F:acyltransferase activity, transferring groups other than amino-acyl groups"/>
    <property type="evidence" value="ECO:0007669"/>
    <property type="project" value="InterPro"/>
</dbReference>
<dbReference type="SUPFAM" id="SSF55729">
    <property type="entry name" value="Acyl-CoA N-acyltransferases (Nat)"/>
    <property type="match status" value="1"/>
</dbReference>
<accession>A0A1G9VCA4</accession>
<evidence type="ECO:0000313" key="2">
    <source>
        <dbReference type="EMBL" id="SDM69703.1"/>
    </source>
</evidence>
<dbReference type="Gene3D" id="3.40.630.30">
    <property type="match status" value="1"/>
</dbReference>
<gene>
    <name evidence="2" type="ORF">SAMN05216244_3223</name>
</gene>